<dbReference type="InterPro" id="IPR023395">
    <property type="entry name" value="MCP_dom_sf"/>
</dbReference>
<comment type="similarity">
    <text evidence="7">Belongs to the mitochondrial carrier (TC 2.A.29) family.</text>
</comment>
<dbReference type="PROSITE" id="PS50920">
    <property type="entry name" value="SOLCAR"/>
    <property type="match status" value="1"/>
</dbReference>
<dbReference type="AlphaFoldDB" id="A0A1Y2CSS7"/>
<reference evidence="8 9" key="1">
    <citation type="submission" date="2016-07" db="EMBL/GenBank/DDBJ databases">
        <title>Pervasive Adenine N6-methylation of Active Genes in Fungi.</title>
        <authorList>
            <consortium name="DOE Joint Genome Institute"/>
            <person name="Mondo S.J."/>
            <person name="Dannebaum R.O."/>
            <person name="Kuo R.C."/>
            <person name="Labutti K."/>
            <person name="Haridas S."/>
            <person name="Kuo A."/>
            <person name="Salamov A."/>
            <person name="Ahrendt S.R."/>
            <person name="Lipzen A."/>
            <person name="Sullivan W."/>
            <person name="Andreopoulos W.B."/>
            <person name="Clum A."/>
            <person name="Lindquist E."/>
            <person name="Daum C."/>
            <person name="Ramamoorthy G.K."/>
            <person name="Gryganskyi A."/>
            <person name="Culley D."/>
            <person name="Magnuson J.K."/>
            <person name="James T.Y."/>
            <person name="O'Malley M.A."/>
            <person name="Stajich J.E."/>
            <person name="Spatafora J.W."/>
            <person name="Visel A."/>
            <person name="Grigoriev I.V."/>
        </authorList>
    </citation>
    <scope>NUCLEOTIDE SEQUENCE [LARGE SCALE GENOMIC DNA]</scope>
    <source>
        <strain evidence="8 9">JEL800</strain>
    </source>
</reference>
<evidence type="ECO:0000256" key="3">
    <source>
        <dbReference type="ARBA" id="ARBA00022737"/>
    </source>
</evidence>
<comment type="caution">
    <text evidence="8">The sequence shown here is derived from an EMBL/GenBank/DDBJ whole genome shotgun (WGS) entry which is preliminary data.</text>
</comment>
<dbReference type="EMBL" id="MCGO01000008">
    <property type="protein sequence ID" value="ORY50052.1"/>
    <property type="molecule type" value="Genomic_DNA"/>
</dbReference>
<dbReference type="OrthoDB" id="270584at2759"/>
<dbReference type="Gene3D" id="1.50.40.10">
    <property type="entry name" value="Mitochondrial carrier domain"/>
    <property type="match status" value="2"/>
</dbReference>
<dbReference type="PANTHER" id="PTHR24089">
    <property type="entry name" value="SOLUTE CARRIER FAMILY 25"/>
    <property type="match status" value="1"/>
</dbReference>
<dbReference type="InterPro" id="IPR018108">
    <property type="entry name" value="MCP_transmembrane"/>
</dbReference>
<keyword evidence="7" id="KW-0813">Transport</keyword>
<organism evidence="8 9">
    <name type="scientific">Rhizoclosmatium globosum</name>
    <dbReference type="NCBI Taxonomy" id="329046"/>
    <lineage>
        <taxon>Eukaryota</taxon>
        <taxon>Fungi</taxon>
        <taxon>Fungi incertae sedis</taxon>
        <taxon>Chytridiomycota</taxon>
        <taxon>Chytridiomycota incertae sedis</taxon>
        <taxon>Chytridiomycetes</taxon>
        <taxon>Chytridiales</taxon>
        <taxon>Chytriomycetaceae</taxon>
        <taxon>Rhizoclosmatium</taxon>
    </lineage>
</organism>
<sequence>MVNWFAPVIVALSDAVALWELSPDTSHATDHMQTVLHSSMGISPPVEPRASVLTPNQPLHRWRDPSYHPHADAAAKITIVEVQLSANHKSNADMVALVAAAIASRTATAPLERIKGLRYGERPLRLGLGVVFSLLVRLDGVRLALFRGNGINTLRLAGIVSTTLTHPLEVLRARVSLMHSRPDSTLNISTAQLRPAASIIDTANDIIIKKLCPYDSLKPRTSDASLESIAIASFSAGLAQTATYPFDLLRRRLMVEGLSAFRIMTDIFRLEGTAGAFRGLLPNLLKVAPATGITLYIHDQWRNFSA</sequence>
<evidence type="ECO:0000313" key="9">
    <source>
        <dbReference type="Proteomes" id="UP000193642"/>
    </source>
</evidence>
<evidence type="ECO:0000256" key="6">
    <source>
        <dbReference type="PROSITE-ProRule" id="PRU00282"/>
    </source>
</evidence>
<protein>
    <submittedName>
        <fullName evidence="8">Mitochondrial carrier</fullName>
    </submittedName>
</protein>
<evidence type="ECO:0000256" key="5">
    <source>
        <dbReference type="ARBA" id="ARBA00023136"/>
    </source>
</evidence>
<dbReference type="Proteomes" id="UP000193642">
    <property type="component" value="Unassembled WGS sequence"/>
</dbReference>
<evidence type="ECO:0000256" key="4">
    <source>
        <dbReference type="ARBA" id="ARBA00022989"/>
    </source>
</evidence>
<keyword evidence="5 6" id="KW-0472">Membrane</keyword>
<proteinExistence type="inferred from homology"/>
<dbReference type="Pfam" id="PF00153">
    <property type="entry name" value="Mito_carr"/>
    <property type="match status" value="1"/>
</dbReference>
<evidence type="ECO:0000256" key="7">
    <source>
        <dbReference type="RuleBase" id="RU000488"/>
    </source>
</evidence>
<gene>
    <name evidence="8" type="ORF">BCR33DRAFT_713629</name>
</gene>
<name>A0A1Y2CSS7_9FUNG</name>
<dbReference type="STRING" id="329046.A0A1Y2CSS7"/>
<evidence type="ECO:0000313" key="8">
    <source>
        <dbReference type="EMBL" id="ORY50052.1"/>
    </source>
</evidence>
<dbReference type="GO" id="GO:0016020">
    <property type="term" value="C:membrane"/>
    <property type="evidence" value="ECO:0007669"/>
    <property type="project" value="UniProtKB-SubCell"/>
</dbReference>
<keyword evidence="4" id="KW-1133">Transmembrane helix</keyword>
<keyword evidence="3" id="KW-0677">Repeat</keyword>
<comment type="subcellular location">
    <subcellularLocation>
        <location evidence="1">Membrane</location>
        <topology evidence="1">Multi-pass membrane protein</topology>
    </subcellularLocation>
</comment>
<keyword evidence="9" id="KW-1185">Reference proteome</keyword>
<dbReference type="SUPFAM" id="SSF103506">
    <property type="entry name" value="Mitochondrial carrier"/>
    <property type="match status" value="1"/>
</dbReference>
<evidence type="ECO:0000256" key="1">
    <source>
        <dbReference type="ARBA" id="ARBA00004141"/>
    </source>
</evidence>
<feature type="repeat" description="Solcar" evidence="6">
    <location>
        <begin position="223"/>
        <end position="304"/>
    </location>
</feature>
<accession>A0A1Y2CSS7</accession>
<evidence type="ECO:0000256" key="2">
    <source>
        <dbReference type="ARBA" id="ARBA00022692"/>
    </source>
</evidence>
<keyword evidence="2 6" id="KW-0812">Transmembrane</keyword>